<dbReference type="GO" id="GO:0005524">
    <property type="term" value="F:ATP binding"/>
    <property type="evidence" value="ECO:0007669"/>
    <property type="project" value="UniProtKB-UniRule"/>
</dbReference>
<feature type="domain" description="Cation-transporting P-type ATPase N-terminal" evidence="15">
    <location>
        <begin position="154"/>
        <end position="201"/>
    </location>
</feature>
<keyword evidence="10 13" id="KW-1133">Transmembrane helix</keyword>
<protein>
    <recommendedName>
        <fullName evidence="13">Cation-transporting ATPase</fullName>
        <ecNumber evidence="13">7.2.2.-</ecNumber>
    </recommendedName>
</protein>
<accession>A0A1B6D6X6</accession>
<dbReference type="GO" id="GO:0015203">
    <property type="term" value="F:polyamine transmembrane transporter activity"/>
    <property type="evidence" value="ECO:0007669"/>
    <property type="project" value="TreeGrafter"/>
</dbReference>
<keyword evidence="11 13" id="KW-0472">Membrane</keyword>
<evidence type="ECO:0000259" key="16">
    <source>
        <dbReference type="Pfam" id="PF12409"/>
    </source>
</evidence>
<dbReference type="GO" id="GO:0046872">
    <property type="term" value="F:metal ion binding"/>
    <property type="evidence" value="ECO:0007669"/>
    <property type="project" value="UniProtKB-UniRule"/>
</dbReference>
<dbReference type="InterPro" id="IPR047819">
    <property type="entry name" value="P5A-ATPase_N"/>
</dbReference>
<organism evidence="17">
    <name type="scientific">Clastoptera arizonana</name>
    <name type="common">Arizona spittle bug</name>
    <dbReference type="NCBI Taxonomy" id="38151"/>
    <lineage>
        <taxon>Eukaryota</taxon>
        <taxon>Metazoa</taxon>
        <taxon>Ecdysozoa</taxon>
        <taxon>Arthropoda</taxon>
        <taxon>Hexapoda</taxon>
        <taxon>Insecta</taxon>
        <taxon>Pterygota</taxon>
        <taxon>Neoptera</taxon>
        <taxon>Paraneoptera</taxon>
        <taxon>Hemiptera</taxon>
        <taxon>Auchenorrhyncha</taxon>
        <taxon>Cercopoidea</taxon>
        <taxon>Clastopteridae</taxon>
        <taxon>Clastoptera</taxon>
    </lineage>
</organism>
<dbReference type="Pfam" id="PF00690">
    <property type="entry name" value="Cation_ATPase_N"/>
    <property type="match status" value="1"/>
</dbReference>
<keyword evidence="8 13" id="KW-0460">Magnesium</keyword>
<dbReference type="PRINTS" id="PR00119">
    <property type="entry name" value="CATATPASE"/>
</dbReference>
<comment type="similarity">
    <text evidence="2 13">Belongs to the cation transport ATPase (P-type) (TC 3.A.3) family. Type V subfamily.</text>
</comment>
<feature type="transmembrane region" description="Helical" evidence="13">
    <location>
        <begin position="414"/>
        <end position="442"/>
    </location>
</feature>
<evidence type="ECO:0000259" key="15">
    <source>
        <dbReference type="Pfam" id="PF00690"/>
    </source>
</evidence>
<dbReference type="GO" id="GO:0019829">
    <property type="term" value="F:ATPase-coupled monoatomic cation transmembrane transporter activity"/>
    <property type="evidence" value="ECO:0007669"/>
    <property type="project" value="UniProtKB-UniRule"/>
</dbReference>
<dbReference type="InterPro" id="IPR018303">
    <property type="entry name" value="ATPase_P-typ_P_site"/>
</dbReference>
<dbReference type="NCBIfam" id="TIGR01494">
    <property type="entry name" value="ATPase_P-type"/>
    <property type="match status" value="1"/>
</dbReference>
<dbReference type="SUPFAM" id="SSF81653">
    <property type="entry name" value="Calcium ATPase, transduction domain A"/>
    <property type="match status" value="1"/>
</dbReference>
<dbReference type="FunFam" id="1.20.1110.10:FF:000023">
    <property type="entry name" value="Cation-transporting ATPase"/>
    <property type="match status" value="1"/>
</dbReference>
<dbReference type="InterPro" id="IPR059000">
    <property type="entry name" value="ATPase_P-type_domA"/>
</dbReference>
<reference evidence="17" key="1">
    <citation type="submission" date="2015-12" db="EMBL/GenBank/DDBJ databases">
        <title>De novo transcriptome assembly of four potential Pierce s Disease insect vectors from Arizona vineyards.</title>
        <authorList>
            <person name="Tassone E.E."/>
        </authorList>
    </citation>
    <scope>NUCLEOTIDE SEQUENCE</scope>
</reference>
<dbReference type="PANTHER" id="PTHR45630">
    <property type="entry name" value="CATION-TRANSPORTING ATPASE-RELATED"/>
    <property type="match status" value="1"/>
</dbReference>
<evidence type="ECO:0000256" key="10">
    <source>
        <dbReference type="ARBA" id="ARBA00022989"/>
    </source>
</evidence>
<dbReference type="PROSITE" id="PS00154">
    <property type="entry name" value="ATPASE_E1_E2"/>
    <property type="match status" value="1"/>
</dbReference>
<evidence type="ECO:0000256" key="2">
    <source>
        <dbReference type="ARBA" id="ARBA00006000"/>
    </source>
</evidence>
<dbReference type="Gene3D" id="2.70.150.10">
    <property type="entry name" value="Calcium-transporting ATPase, cytoplasmic transduction domain A"/>
    <property type="match status" value="1"/>
</dbReference>
<dbReference type="Pfam" id="PF00122">
    <property type="entry name" value="E1-E2_ATPase"/>
    <property type="match status" value="1"/>
</dbReference>
<evidence type="ECO:0000256" key="13">
    <source>
        <dbReference type="RuleBase" id="RU362082"/>
    </source>
</evidence>
<feature type="transmembrane region" description="Helical" evidence="13">
    <location>
        <begin position="182"/>
        <end position="204"/>
    </location>
</feature>
<evidence type="ECO:0000256" key="12">
    <source>
        <dbReference type="ARBA" id="ARBA00049360"/>
    </source>
</evidence>
<keyword evidence="5 13" id="KW-0479">Metal-binding</keyword>
<evidence type="ECO:0000256" key="8">
    <source>
        <dbReference type="ARBA" id="ARBA00022842"/>
    </source>
</evidence>
<keyword evidence="3" id="KW-0597">Phosphoprotein</keyword>
<feature type="non-terminal residue" evidence="17">
    <location>
        <position position="512"/>
    </location>
</feature>
<comment type="subcellular location">
    <subcellularLocation>
        <location evidence="1 13">Membrane</location>
        <topology evidence="1 13">Multi-pass membrane protein</topology>
    </subcellularLocation>
</comment>
<gene>
    <name evidence="17" type="ORF">g.37540</name>
</gene>
<dbReference type="EC" id="7.2.2.-" evidence="13"/>
<evidence type="ECO:0000256" key="7">
    <source>
        <dbReference type="ARBA" id="ARBA00022840"/>
    </source>
</evidence>
<dbReference type="SUPFAM" id="SSF81665">
    <property type="entry name" value="Calcium ATPase, transmembrane domain M"/>
    <property type="match status" value="1"/>
</dbReference>
<keyword evidence="4 13" id="KW-0812">Transmembrane</keyword>
<dbReference type="GO" id="GO:0016020">
    <property type="term" value="C:membrane"/>
    <property type="evidence" value="ECO:0007669"/>
    <property type="project" value="UniProtKB-SubCell"/>
</dbReference>
<comment type="catalytic activity">
    <reaction evidence="12 13">
        <text>ATP + H2O = ADP + phosphate + H(+)</text>
        <dbReference type="Rhea" id="RHEA:13065"/>
        <dbReference type="ChEBI" id="CHEBI:15377"/>
        <dbReference type="ChEBI" id="CHEBI:15378"/>
        <dbReference type="ChEBI" id="CHEBI:30616"/>
        <dbReference type="ChEBI" id="CHEBI:43474"/>
        <dbReference type="ChEBI" id="CHEBI:456216"/>
    </reaction>
</comment>
<evidence type="ECO:0000313" key="17">
    <source>
        <dbReference type="EMBL" id="JAS21438.1"/>
    </source>
</evidence>
<feature type="domain" description="P-type ATPase A" evidence="14">
    <location>
        <begin position="253"/>
        <end position="371"/>
    </location>
</feature>
<dbReference type="GO" id="GO:0006874">
    <property type="term" value="P:intracellular calcium ion homeostasis"/>
    <property type="evidence" value="ECO:0007669"/>
    <property type="project" value="TreeGrafter"/>
</dbReference>
<dbReference type="InterPro" id="IPR023298">
    <property type="entry name" value="ATPase_P-typ_TM_dom_sf"/>
</dbReference>
<dbReference type="GO" id="GO:0140358">
    <property type="term" value="F:P-type transmembrane transporter activity"/>
    <property type="evidence" value="ECO:0007669"/>
    <property type="project" value="InterPro"/>
</dbReference>
<keyword evidence="7 13" id="KW-0067">ATP-binding</keyword>
<evidence type="ECO:0000256" key="9">
    <source>
        <dbReference type="ARBA" id="ARBA00022967"/>
    </source>
</evidence>
<dbReference type="InterPro" id="IPR001757">
    <property type="entry name" value="P_typ_ATPase"/>
</dbReference>
<evidence type="ECO:0000256" key="1">
    <source>
        <dbReference type="ARBA" id="ARBA00004141"/>
    </source>
</evidence>
<evidence type="ECO:0000256" key="3">
    <source>
        <dbReference type="ARBA" id="ARBA00022553"/>
    </source>
</evidence>
<dbReference type="InterPro" id="IPR006544">
    <property type="entry name" value="P-type_TPase_V"/>
</dbReference>
<feature type="domain" description="P5B-type ATPase N-terminal" evidence="16">
    <location>
        <begin position="33"/>
        <end position="101"/>
    </location>
</feature>
<dbReference type="GO" id="GO:0016887">
    <property type="term" value="F:ATP hydrolysis activity"/>
    <property type="evidence" value="ECO:0007669"/>
    <property type="project" value="InterPro"/>
</dbReference>
<keyword evidence="9 13" id="KW-1278">Translocase</keyword>
<feature type="transmembrane region" description="Helical" evidence="13">
    <location>
        <begin position="210"/>
        <end position="230"/>
    </location>
</feature>
<dbReference type="Pfam" id="PF12409">
    <property type="entry name" value="P5-ATPase"/>
    <property type="match status" value="1"/>
</dbReference>
<keyword evidence="6 13" id="KW-0547">Nucleotide-binding</keyword>
<comment type="caution">
    <text evidence="13">Lacks conserved residue(s) required for the propagation of feature annotation.</text>
</comment>
<feature type="transmembrane region" description="Helical" evidence="13">
    <location>
        <begin position="47"/>
        <end position="67"/>
    </location>
</feature>
<evidence type="ECO:0000259" key="14">
    <source>
        <dbReference type="Pfam" id="PF00122"/>
    </source>
</evidence>
<dbReference type="AlphaFoldDB" id="A0A1B6D6X6"/>
<evidence type="ECO:0000256" key="4">
    <source>
        <dbReference type="ARBA" id="ARBA00022692"/>
    </source>
</evidence>
<dbReference type="InterPro" id="IPR008250">
    <property type="entry name" value="ATPase_P-typ_transduc_dom_A_sf"/>
</dbReference>
<dbReference type="InterPro" id="IPR004014">
    <property type="entry name" value="ATPase_P-typ_cation-transptr_N"/>
</dbReference>
<evidence type="ECO:0000256" key="6">
    <source>
        <dbReference type="ARBA" id="ARBA00022741"/>
    </source>
</evidence>
<dbReference type="EMBL" id="GEDC01015860">
    <property type="protein sequence ID" value="JAS21438.1"/>
    <property type="molecule type" value="Transcribed_RNA"/>
</dbReference>
<name>A0A1B6D6X6_9HEMI</name>
<dbReference type="PANTHER" id="PTHR45630:SF8">
    <property type="entry name" value="CATION-TRANSPORTING ATPASE"/>
    <property type="match status" value="1"/>
</dbReference>
<feature type="transmembrane region" description="Helical" evidence="13">
    <location>
        <begin position="388"/>
        <end position="408"/>
    </location>
</feature>
<sequence length="512" mass="58267">MVGFLKFSGWWRQGYEFLGFPTKQIVIISKYEKLEITGYTHSWLWKIVKYIFCILGLGIPFLFLRWYPQYNAYFGLKKCPLDRADTVLVKGLGKDISLSKVLITAGCEIHGVGNTLRFFNYQLRRIVWYQDIRQFQLLRGLANDKNTFQNLLEYSDGLSHEDRQQRLALYSSNIVDVKVHSYWYLFLDEAFNPFYIFEIGSVIFWIVDSYVFYALFVTILSLWSIITSLIETRKQSISLRNATAEGNHEDVTVLKRTADGEETYVVKSKDLVPGDILVIPSYGCLMFCDALLLSGNCIVNESLLTGESVPVTKTPPTFSDDIYEPNALHMRHTLYHGTKVLQTRFYDNNKVLALVVRTGSETSKGQLVRSILYTKSINFDLYEDSLKFLLLMFCIAFFGVFYSVYLYYQHGAEISALILRSLDIITIVVPPALPAAMASGIVHTQARLKIKNIFCTSLPSINICGKIKLVCFDKTGTLTEEGVDVYGVIPSAGTKELSEDSLMRDLSSLNSK</sequence>
<evidence type="ECO:0000256" key="5">
    <source>
        <dbReference type="ARBA" id="ARBA00022723"/>
    </source>
</evidence>
<proteinExistence type="inferred from homology"/>
<evidence type="ECO:0000256" key="11">
    <source>
        <dbReference type="ARBA" id="ARBA00023136"/>
    </source>
</evidence>